<dbReference type="Pfam" id="PF00990">
    <property type="entry name" value="GGDEF"/>
    <property type="match status" value="1"/>
</dbReference>
<dbReference type="GO" id="GO:0005886">
    <property type="term" value="C:plasma membrane"/>
    <property type="evidence" value="ECO:0007669"/>
    <property type="project" value="TreeGrafter"/>
</dbReference>
<comment type="caution">
    <text evidence="6">The sequence shown here is derived from an EMBL/GenBank/DDBJ whole genome shotgun (WGS) entry which is preliminary data.</text>
</comment>
<dbReference type="Gene3D" id="3.30.450.40">
    <property type="match status" value="1"/>
</dbReference>
<dbReference type="NCBIfam" id="TIGR00254">
    <property type="entry name" value="GGDEF"/>
    <property type="match status" value="1"/>
</dbReference>
<dbReference type="InterPro" id="IPR013976">
    <property type="entry name" value="HDOD"/>
</dbReference>
<dbReference type="InterPro" id="IPR006675">
    <property type="entry name" value="HDIG_dom"/>
</dbReference>
<comment type="catalytic activity">
    <reaction evidence="3">
        <text>2 GTP = 3',3'-c-di-GMP + 2 diphosphate</text>
        <dbReference type="Rhea" id="RHEA:24898"/>
        <dbReference type="ChEBI" id="CHEBI:33019"/>
        <dbReference type="ChEBI" id="CHEBI:37565"/>
        <dbReference type="ChEBI" id="CHEBI:58805"/>
        <dbReference type="EC" id="2.7.7.65"/>
    </reaction>
</comment>
<dbReference type="GO" id="GO:0052621">
    <property type="term" value="F:diguanylate cyclase activity"/>
    <property type="evidence" value="ECO:0007669"/>
    <property type="project" value="UniProtKB-EC"/>
</dbReference>
<evidence type="ECO:0000259" key="5">
    <source>
        <dbReference type="PROSITE" id="PS51833"/>
    </source>
</evidence>
<dbReference type="EMBL" id="CADCXN010000002">
    <property type="protein sequence ID" value="CAA9889413.1"/>
    <property type="molecule type" value="Genomic_DNA"/>
</dbReference>
<dbReference type="SMART" id="SM00065">
    <property type="entry name" value="GAF"/>
    <property type="match status" value="1"/>
</dbReference>
<gene>
    <name evidence="6" type="ORF">METHB2_100054</name>
</gene>
<dbReference type="GO" id="GO:0043709">
    <property type="term" value="P:cell adhesion involved in single-species biofilm formation"/>
    <property type="evidence" value="ECO:0007669"/>
    <property type="project" value="TreeGrafter"/>
</dbReference>
<dbReference type="InterPro" id="IPR003607">
    <property type="entry name" value="HD/PDEase_dom"/>
</dbReference>
<dbReference type="InterPro" id="IPR000160">
    <property type="entry name" value="GGDEF_dom"/>
</dbReference>
<protein>
    <recommendedName>
        <fullName evidence="2">diguanylate cyclase</fullName>
        <ecNumber evidence="2">2.7.7.65</ecNumber>
    </recommendedName>
</protein>
<dbReference type="SUPFAM" id="SSF109604">
    <property type="entry name" value="HD-domain/PDEase-like"/>
    <property type="match status" value="1"/>
</dbReference>
<dbReference type="CDD" id="cd00077">
    <property type="entry name" value="HDc"/>
    <property type="match status" value="1"/>
</dbReference>
<dbReference type="RefSeq" id="WP_174624438.1">
    <property type="nucleotide sequence ID" value="NZ_CADCXN010000002.1"/>
</dbReference>
<name>A0A8S0WY35_9GAMM</name>
<dbReference type="EC" id="2.7.7.65" evidence="2"/>
<organism evidence="6 7">
    <name type="scientific">Candidatus Methylobacter favarea</name>
    <dbReference type="NCBI Taxonomy" id="2707345"/>
    <lineage>
        <taxon>Bacteria</taxon>
        <taxon>Pseudomonadati</taxon>
        <taxon>Pseudomonadota</taxon>
        <taxon>Gammaproteobacteria</taxon>
        <taxon>Methylococcales</taxon>
        <taxon>Methylococcaceae</taxon>
        <taxon>Methylobacter</taxon>
    </lineage>
</organism>
<dbReference type="SUPFAM" id="SSF55781">
    <property type="entry name" value="GAF domain-like"/>
    <property type="match status" value="1"/>
</dbReference>
<evidence type="ECO:0000256" key="1">
    <source>
        <dbReference type="ARBA" id="ARBA00001946"/>
    </source>
</evidence>
<dbReference type="InterPro" id="IPR029016">
    <property type="entry name" value="GAF-like_dom_sf"/>
</dbReference>
<evidence type="ECO:0000259" key="4">
    <source>
        <dbReference type="PROSITE" id="PS50887"/>
    </source>
</evidence>
<dbReference type="InterPro" id="IPR029787">
    <property type="entry name" value="Nucleotide_cyclase"/>
</dbReference>
<dbReference type="SMART" id="SM00471">
    <property type="entry name" value="HDc"/>
    <property type="match status" value="1"/>
</dbReference>
<keyword evidence="7" id="KW-1185">Reference proteome</keyword>
<sequence length="670" mass="76379">MIDESRENIENIKIAAQSILKHEIKQLQLVPSVAIKLLKLTNDDNARIQDLSRIIETEPTLAAKVLRNVNSAAYALPKKITSINRAVNILGFSAVRQIALALLFYNKMIKHISRQKFNQLFFWQHCLFVASLSREIAVALKHPDPDLVYTAGLIHDIGKVVLETYGRVTYSDFIASLAKKKYSLIEQERSFFGISHTEMGLVFCLEWQLPPPITAVIACHHNQPPEASPYAGFRTEIAIVSFADYIAWMQGIGSIKSDGHPVLQHEVLKIINLHQLDLEALLQHVDQEMQNTREFYGIQFPSVTKLRATLVQATINLSQLITDPSFRLDYNSKNRFSSSLIAAHQSLNPDEFLPWTLEAIQRDFAFDHVIMLNIDPKRRCLMASYWWPTSMFTTEQPSLEIKISIVSGILLDCLREKKAVIVNDNVDRNNPILQRLKVKEFIAVPVLHHNRLIGVLYADNSQSKKPIYQKQLAEIAPVADQLGIALVKAEQYEMEKKRAQIDPLTELFNKRMIDQFLTQIFKREKSKRENIAIGFIDIDNFKQFNDVCGHQAGDDALKIVADIMRSLTRPGDFIGRYGGEEFLFVLKNTDEAGAYGYAERIRTEIEHRGKIMKNRFHNLALTVSVGISMYNPRYSSYTKMVEIADQAMYRAKNEGRNRIVMLANTAPPIN</sequence>
<dbReference type="Proteomes" id="UP000494216">
    <property type="component" value="Unassembled WGS sequence"/>
</dbReference>
<dbReference type="InterPro" id="IPR043128">
    <property type="entry name" value="Rev_trsase/Diguanyl_cyclase"/>
</dbReference>
<dbReference type="PROSITE" id="PS50887">
    <property type="entry name" value="GGDEF"/>
    <property type="match status" value="1"/>
</dbReference>
<accession>A0A8S0WY35</accession>
<dbReference type="Gene3D" id="1.10.3210.10">
    <property type="entry name" value="Hypothetical protein af1432"/>
    <property type="match status" value="1"/>
</dbReference>
<feature type="domain" description="GGDEF" evidence="4">
    <location>
        <begin position="529"/>
        <end position="664"/>
    </location>
</feature>
<dbReference type="Pfam" id="PF08668">
    <property type="entry name" value="HDOD"/>
    <property type="match status" value="1"/>
</dbReference>
<evidence type="ECO:0000256" key="2">
    <source>
        <dbReference type="ARBA" id="ARBA00012528"/>
    </source>
</evidence>
<comment type="cofactor">
    <cofactor evidence="1">
        <name>Mg(2+)</name>
        <dbReference type="ChEBI" id="CHEBI:18420"/>
    </cofactor>
</comment>
<dbReference type="InterPro" id="IPR003018">
    <property type="entry name" value="GAF"/>
</dbReference>
<dbReference type="NCBIfam" id="TIGR00277">
    <property type="entry name" value="HDIG"/>
    <property type="match status" value="1"/>
</dbReference>
<dbReference type="AlphaFoldDB" id="A0A8S0WY35"/>
<dbReference type="SMART" id="SM00267">
    <property type="entry name" value="GGDEF"/>
    <property type="match status" value="1"/>
</dbReference>
<dbReference type="InterPro" id="IPR050469">
    <property type="entry name" value="Diguanylate_Cyclase"/>
</dbReference>
<evidence type="ECO:0000256" key="3">
    <source>
        <dbReference type="ARBA" id="ARBA00034247"/>
    </source>
</evidence>
<evidence type="ECO:0000313" key="7">
    <source>
        <dbReference type="Proteomes" id="UP000494216"/>
    </source>
</evidence>
<dbReference type="SUPFAM" id="SSF55073">
    <property type="entry name" value="Nucleotide cyclase"/>
    <property type="match status" value="1"/>
</dbReference>
<feature type="domain" description="HDOD" evidence="5">
    <location>
        <begin position="27"/>
        <end position="223"/>
    </location>
</feature>
<dbReference type="GO" id="GO:1902201">
    <property type="term" value="P:negative regulation of bacterial-type flagellum-dependent cell motility"/>
    <property type="evidence" value="ECO:0007669"/>
    <property type="project" value="TreeGrafter"/>
</dbReference>
<dbReference type="PANTHER" id="PTHR45138">
    <property type="entry name" value="REGULATORY COMPONENTS OF SENSORY TRANSDUCTION SYSTEM"/>
    <property type="match status" value="1"/>
</dbReference>
<dbReference type="PROSITE" id="PS51833">
    <property type="entry name" value="HDOD"/>
    <property type="match status" value="1"/>
</dbReference>
<dbReference type="CDD" id="cd01949">
    <property type="entry name" value="GGDEF"/>
    <property type="match status" value="1"/>
</dbReference>
<evidence type="ECO:0000313" key="6">
    <source>
        <dbReference type="EMBL" id="CAA9889413.1"/>
    </source>
</evidence>
<reference evidence="6 7" key="1">
    <citation type="submission" date="2020-02" db="EMBL/GenBank/DDBJ databases">
        <authorList>
            <person name="Hogendoorn C."/>
        </authorList>
    </citation>
    <scope>NUCLEOTIDE SEQUENCE [LARGE SCALE GENOMIC DNA]</scope>
    <source>
        <strain evidence="6">METHB21</strain>
    </source>
</reference>
<dbReference type="FunFam" id="3.30.70.270:FF:000001">
    <property type="entry name" value="Diguanylate cyclase domain protein"/>
    <property type="match status" value="1"/>
</dbReference>
<dbReference type="PANTHER" id="PTHR45138:SF9">
    <property type="entry name" value="DIGUANYLATE CYCLASE DGCM-RELATED"/>
    <property type="match status" value="1"/>
</dbReference>
<dbReference type="Gene3D" id="3.30.70.270">
    <property type="match status" value="1"/>
</dbReference>
<dbReference type="Pfam" id="PF13185">
    <property type="entry name" value="GAF_2"/>
    <property type="match status" value="1"/>
</dbReference>
<proteinExistence type="predicted"/>